<reference evidence="3" key="1">
    <citation type="submission" date="2022-07" db="EMBL/GenBank/DDBJ databases">
        <title>Phylogenomic reconstructions and comparative analyses of Kickxellomycotina fungi.</title>
        <authorList>
            <person name="Reynolds N.K."/>
            <person name="Stajich J.E."/>
            <person name="Barry K."/>
            <person name="Grigoriev I.V."/>
            <person name="Crous P."/>
            <person name="Smith M.E."/>
        </authorList>
    </citation>
    <scope>NUCLEOTIDE SEQUENCE</scope>
    <source>
        <strain evidence="3">NRRL 1565</strain>
    </source>
</reference>
<feature type="non-terminal residue" evidence="3">
    <location>
        <position position="355"/>
    </location>
</feature>
<feature type="domain" description="HTH myb-type" evidence="2">
    <location>
        <begin position="307"/>
        <end position="355"/>
    </location>
</feature>
<dbReference type="EMBL" id="JANBUO010003803">
    <property type="protein sequence ID" value="KAJ2789441.1"/>
    <property type="molecule type" value="Genomic_DNA"/>
</dbReference>
<feature type="compositionally biased region" description="Basic residues" evidence="1">
    <location>
        <begin position="78"/>
        <end position="89"/>
    </location>
</feature>
<gene>
    <name evidence="3" type="ORF">H4R20_007181</name>
</gene>
<name>A0A9W8HPD4_9FUNG</name>
<dbReference type="SUPFAM" id="SSF46689">
    <property type="entry name" value="Homeodomain-like"/>
    <property type="match status" value="1"/>
</dbReference>
<dbReference type="InterPro" id="IPR009057">
    <property type="entry name" value="Homeodomain-like_sf"/>
</dbReference>
<evidence type="ECO:0000313" key="4">
    <source>
        <dbReference type="Proteomes" id="UP001140094"/>
    </source>
</evidence>
<organism evidence="3 4">
    <name type="scientific">Coemansia guatemalensis</name>
    <dbReference type="NCBI Taxonomy" id="2761395"/>
    <lineage>
        <taxon>Eukaryota</taxon>
        <taxon>Fungi</taxon>
        <taxon>Fungi incertae sedis</taxon>
        <taxon>Zoopagomycota</taxon>
        <taxon>Kickxellomycotina</taxon>
        <taxon>Kickxellomycetes</taxon>
        <taxon>Kickxellales</taxon>
        <taxon>Kickxellaceae</taxon>
        <taxon>Coemansia</taxon>
    </lineage>
</organism>
<feature type="non-terminal residue" evidence="3">
    <location>
        <position position="1"/>
    </location>
</feature>
<dbReference type="InterPro" id="IPR017930">
    <property type="entry name" value="Myb_dom"/>
</dbReference>
<dbReference type="InterPro" id="IPR001005">
    <property type="entry name" value="SANT/Myb"/>
</dbReference>
<proteinExistence type="predicted"/>
<evidence type="ECO:0000256" key="1">
    <source>
        <dbReference type="SAM" id="MobiDB-lite"/>
    </source>
</evidence>
<keyword evidence="4" id="KW-1185">Reference proteome</keyword>
<sequence>DTSAALRESPLLDADEDAGEELAAAADDVSPIDPSFLEVRRVAAVMRDVLPDAYLESLLQDITAEQIDIGEPSAQTRTPRRMREPRRRVVPASADDADDFQLRFDEQHSDAPETVDALPDEEADMETDGSSGHSRSRRHLRRGRSRDTARAAPDSFENTTEELAHQFTQMLQGTQGRIRYKQQAENAQAGTSEFRGRRGIAAEDPSELERDKANNRVEFSQSNAGSPPPEDSASDIENNDDAVQLRSLRQYKPLVLEPAAADSDWEQQQDEAGVDRARSKRRRQDTSTPQKRKTRRSGARRKAHSWWTAEEEDCFVRAVFQHGLRWTLILQHHGPNGVDDNVLRNRNRFNLKDKA</sequence>
<feature type="compositionally biased region" description="Basic residues" evidence="1">
    <location>
        <begin position="290"/>
        <end position="303"/>
    </location>
</feature>
<dbReference type="Gene3D" id="1.10.10.60">
    <property type="entry name" value="Homeodomain-like"/>
    <property type="match status" value="1"/>
</dbReference>
<comment type="caution">
    <text evidence="3">The sequence shown here is derived from an EMBL/GenBank/DDBJ whole genome shotgun (WGS) entry which is preliminary data.</text>
</comment>
<dbReference type="Pfam" id="PF00249">
    <property type="entry name" value="Myb_DNA-binding"/>
    <property type="match status" value="1"/>
</dbReference>
<dbReference type="Proteomes" id="UP001140094">
    <property type="component" value="Unassembled WGS sequence"/>
</dbReference>
<dbReference type="PROSITE" id="PS51294">
    <property type="entry name" value="HTH_MYB"/>
    <property type="match status" value="1"/>
</dbReference>
<accession>A0A9W8HPD4</accession>
<feature type="region of interest" description="Disordered" evidence="1">
    <location>
        <begin position="182"/>
        <end position="237"/>
    </location>
</feature>
<dbReference type="OrthoDB" id="3366990at2759"/>
<feature type="compositionally biased region" description="Basic residues" evidence="1">
    <location>
        <begin position="134"/>
        <end position="144"/>
    </location>
</feature>
<evidence type="ECO:0000313" key="3">
    <source>
        <dbReference type="EMBL" id="KAJ2789441.1"/>
    </source>
</evidence>
<feature type="region of interest" description="Disordered" evidence="1">
    <location>
        <begin position="259"/>
        <end position="303"/>
    </location>
</feature>
<feature type="region of interest" description="Disordered" evidence="1">
    <location>
        <begin position="1"/>
        <end position="26"/>
    </location>
</feature>
<dbReference type="AlphaFoldDB" id="A0A9W8HPD4"/>
<feature type="compositionally biased region" description="Basic and acidic residues" evidence="1">
    <location>
        <begin position="100"/>
        <end position="111"/>
    </location>
</feature>
<feature type="compositionally biased region" description="Acidic residues" evidence="1">
    <location>
        <begin position="118"/>
        <end position="127"/>
    </location>
</feature>
<feature type="region of interest" description="Disordered" evidence="1">
    <location>
        <begin position="68"/>
        <end position="159"/>
    </location>
</feature>
<evidence type="ECO:0000259" key="2">
    <source>
        <dbReference type="PROSITE" id="PS51294"/>
    </source>
</evidence>
<protein>
    <recommendedName>
        <fullName evidence="2">HTH myb-type domain-containing protein</fullName>
    </recommendedName>
</protein>